<dbReference type="InParanoid" id="D8QLN7"/>
<organism evidence="4">
    <name type="scientific">Schizophyllum commune (strain H4-8 / FGSC 9210)</name>
    <name type="common">Split gill fungus</name>
    <dbReference type="NCBI Taxonomy" id="578458"/>
    <lineage>
        <taxon>Eukaryota</taxon>
        <taxon>Fungi</taxon>
        <taxon>Dikarya</taxon>
        <taxon>Basidiomycota</taxon>
        <taxon>Agaricomycotina</taxon>
        <taxon>Agaricomycetes</taxon>
        <taxon>Agaricomycetidae</taxon>
        <taxon>Agaricales</taxon>
        <taxon>Schizophyllaceae</taxon>
        <taxon>Schizophyllum</taxon>
    </lineage>
</organism>
<dbReference type="PANTHER" id="PTHR19424:SF0">
    <property type="entry name" value="HEAT SHOCK FACTOR BINDING PROTEIN 1"/>
    <property type="match status" value="1"/>
</dbReference>
<feature type="region of interest" description="Disordered" evidence="2">
    <location>
        <begin position="1"/>
        <end position="52"/>
    </location>
</feature>
<dbReference type="Gene3D" id="1.20.5.430">
    <property type="match status" value="1"/>
</dbReference>
<dbReference type="GO" id="GO:0003714">
    <property type="term" value="F:transcription corepressor activity"/>
    <property type="evidence" value="ECO:0007669"/>
    <property type="project" value="InterPro"/>
</dbReference>
<sequence length="139" mass="14663">MAAPSAAPLKVSSAGSSDLTSSPLKRSPSSRPKPPSSAPISANGAVPDISSPHELTAFVETMLEHLDTRFEEMSTEILSRMEQMSSRVDALEASIYDIINSDAPSMPPSPSQMPSPSQLRSPTTGMPPIRRSDTATSVP</sequence>
<dbReference type="HOGENOM" id="CLU_153376_1_0_1"/>
<keyword evidence="4" id="KW-1185">Reference proteome</keyword>
<dbReference type="GO" id="GO:0005634">
    <property type="term" value="C:nucleus"/>
    <property type="evidence" value="ECO:0007669"/>
    <property type="project" value="TreeGrafter"/>
</dbReference>
<dbReference type="InterPro" id="IPR009643">
    <property type="entry name" value="HS1-bd"/>
</dbReference>
<feature type="compositionally biased region" description="Low complexity" evidence="2">
    <location>
        <begin position="21"/>
        <end position="30"/>
    </location>
</feature>
<gene>
    <name evidence="3" type="ORF">SCHCODRAFT_114760</name>
</gene>
<evidence type="ECO:0000256" key="1">
    <source>
        <dbReference type="ARBA" id="ARBA00006349"/>
    </source>
</evidence>
<dbReference type="Pfam" id="PF06825">
    <property type="entry name" value="HSBP1"/>
    <property type="match status" value="1"/>
</dbReference>
<dbReference type="GO" id="GO:0005829">
    <property type="term" value="C:cytosol"/>
    <property type="evidence" value="ECO:0007669"/>
    <property type="project" value="TreeGrafter"/>
</dbReference>
<dbReference type="VEuPathDB" id="FungiDB:SCHCODRAFT_02521782"/>
<dbReference type="GeneID" id="9596565"/>
<dbReference type="GO" id="GO:0070370">
    <property type="term" value="P:cellular heat acclimation"/>
    <property type="evidence" value="ECO:0007669"/>
    <property type="project" value="TreeGrafter"/>
</dbReference>
<dbReference type="EMBL" id="GL377318">
    <property type="protein sequence ID" value="EFI91295.1"/>
    <property type="molecule type" value="Genomic_DNA"/>
</dbReference>
<feature type="non-terminal residue" evidence="3">
    <location>
        <position position="139"/>
    </location>
</feature>
<dbReference type="KEGG" id="scm:SCHCO_02521782"/>
<feature type="region of interest" description="Disordered" evidence="2">
    <location>
        <begin position="100"/>
        <end position="139"/>
    </location>
</feature>
<comment type="similarity">
    <text evidence="1">Belongs to the HSBP1 family.</text>
</comment>
<dbReference type="OrthoDB" id="4159489at2759"/>
<dbReference type="PANTHER" id="PTHR19424">
    <property type="entry name" value="HEAT SHOCK FACTOR BINDING PROTEIN 1"/>
    <property type="match status" value="1"/>
</dbReference>
<accession>D8QLN7</accession>
<dbReference type="AlphaFoldDB" id="D8QLN7"/>
<dbReference type="STRING" id="578458.D8QLN7"/>
<evidence type="ECO:0000256" key="2">
    <source>
        <dbReference type="SAM" id="MobiDB-lite"/>
    </source>
</evidence>
<proteinExistence type="inferred from homology"/>
<dbReference type="Proteomes" id="UP000007431">
    <property type="component" value="Unassembled WGS sequence"/>
</dbReference>
<protein>
    <submittedName>
        <fullName evidence="3">Uncharacterized protein</fullName>
    </submittedName>
</protein>
<dbReference type="OMA" id="QKFDDMS"/>
<evidence type="ECO:0000313" key="4">
    <source>
        <dbReference type="Proteomes" id="UP000007431"/>
    </source>
</evidence>
<reference evidence="3 4" key="1">
    <citation type="journal article" date="2010" name="Nat. Biotechnol.">
        <title>Genome sequence of the model mushroom Schizophyllum commune.</title>
        <authorList>
            <person name="Ohm R.A."/>
            <person name="de Jong J.F."/>
            <person name="Lugones L.G."/>
            <person name="Aerts A."/>
            <person name="Kothe E."/>
            <person name="Stajich J.E."/>
            <person name="de Vries R.P."/>
            <person name="Record E."/>
            <person name="Levasseur A."/>
            <person name="Baker S.E."/>
            <person name="Bartholomew K.A."/>
            <person name="Coutinho P.M."/>
            <person name="Erdmann S."/>
            <person name="Fowler T.J."/>
            <person name="Gathman A.C."/>
            <person name="Lombard V."/>
            <person name="Henrissat B."/>
            <person name="Knabe N."/>
            <person name="Kuees U."/>
            <person name="Lilly W.W."/>
            <person name="Lindquist E."/>
            <person name="Lucas S."/>
            <person name="Magnuson J.K."/>
            <person name="Piumi F."/>
            <person name="Raudaskoski M."/>
            <person name="Salamov A."/>
            <person name="Schmutz J."/>
            <person name="Schwarze F.W.M.R."/>
            <person name="vanKuyk P.A."/>
            <person name="Horton J.S."/>
            <person name="Grigoriev I.V."/>
            <person name="Woesten H.A.B."/>
        </authorList>
    </citation>
    <scope>NUCLEOTIDE SEQUENCE [LARGE SCALE GENOMIC DNA]</scope>
    <source>
        <strain evidence="4">H4-8 / FGSC 9210</strain>
    </source>
</reference>
<evidence type="ECO:0000313" key="3">
    <source>
        <dbReference type="EMBL" id="EFI91295.1"/>
    </source>
</evidence>
<dbReference type="eggNOG" id="ENOG502SFPH">
    <property type="taxonomic scope" value="Eukaryota"/>
</dbReference>
<name>D8QLN7_SCHCM</name>
<dbReference type="RefSeq" id="XP_003026198.1">
    <property type="nucleotide sequence ID" value="XM_003026152.1"/>
</dbReference>